<evidence type="ECO:0000313" key="2">
    <source>
        <dbReference type="Proteomes" id="UP000622552"/>
    </source>
</evidence>
<dbReference type="Proteomes" id="UP000622552">
    <property type="component" value="Unassembled WGS sequence"/>
</dbReference>
<dbReference type="AlphaFoldDB" id="A0A8J7GP59"/>
<gene>
    <name evidence="1" type="ORF">IW245_002528</name>
</gene>
<comment type="caution">
    <text evidence="1">The sequence shown here is derived from an EMBL/GenBank/DDBJ whole genome shotgun (WGS) entry which is preliminary data.</text>
</comment>
<accession>A0A8J7GP59</accession>
<proteinExistence type="predicted"/>
<keyword evidence="2" id="KW-1185">Reference proteome</keyword>
<sequence>MRVRERTSDPVPTSESTEALMLELQRLRKAGLSDLAVRSMRYPHLSAELHRRAGPVPRDTAERLAWVNAAFSALVAELPVEARDPAMVLFHAGRPGRLPPLDDRRRVADQLYTGRAYARTPDTIQRILERDLLDPLLAAILLRTPAEHDLARPAPVSGVVLRPVPLDGVGFGTLDHLRISAETVLTSGTVSPARMTLIEETVDQLRRDHVRQSPAVMLSAALTEFGEVISQQQHRQPTRIAARLSEAAGTLAILAADSLMKAGNTTASHAWYRTARLAADDGLSVELQVQVRAQEAMLPYYYGDLPRTIDLAQEAQAIAGSFVCPAVCLAAAAEARAWARLGNHTAAEAAIGRASNLFDQLGEKSGADAFAFPEKRLLLYFSGALTYLNQPDRAAAVQDRALNLYGDGAATFTLDPTLIHLDRAAGLALRDADGACQLARETIHDVPTGHLTQIVLTRGADVLAALPTSARALPAAADLRALLTNLREPAVLPAGPR</sequence>
<protein>
    <submittedName>
        <fullName evidence="1">Uncharacterized protein</fullName>
    </submittedName>
</protein>
<name>A0A8J7GP59_9ACTN</name>
<evidence type="ECO:0000313" key="1">
    <source>
        <dbReference type="EMBL" id="MBG6136334.1"/>
    </source>
</evidence>
<organism evidence="1 2">
    <name type="scientific">Longispora fulva</name>
    <dbReference type="NCBI Taxonomy" id="619741"/>
    <lineage>
        <taxon>Bacteria</taxon>
        <taxon>Bacillati</taxon>
        <taxon>Actinomycetota</taxon>
        <taxon>Actinomycetes</taxon>
        <taxon>Micromonosporales</taxon>
        <taxon>Micromonosporaceae</taxon>
        <taxon>Longispora</taxon>
    </lineage>
</organism>
<dbReference type="EMBL" id="JADOUF010000001">
    <property type="protein sequence ID" value="MBG6136334.1"/>
    <property type="molecule type" value="Genomic_DNA"/>
</dbReference>
<dbReference type="RefSeq" id="WP_197003325.1">
    <property type="nucleotide sequence ID" value="NZ_BONS01000036.1"/>
</dbReference>
<reference evidence="1" key="1">
    <citation type="submission" date="2020-11" db="EMBL/GenBank/DDBJ databases">
        <title>Sequencing the genomes of 1000 actinobacteria strains.</title>
        <authorList>
            <person name="Klenk H.-P."/>
        </authorList>
    </citation>
    <scope>NUCLEOTIDE SEQUENCE</scope>
    <source>
        <strain evidence="1">DSM 45356</strain>
    </source>
</reference>